<evidence type="ECO:0000256" key="1">
    <source>
        <dbReference type="SAM" id="MobiDB-lite"/>
    </source>
</evidence>
<gene>
    <name evidence="3" type="ORF">JK360_26740</name>
</gene>
<feature type="compositionally biased region" description="Low complexity" evidence="1">
    <location>
        <begin position="417"/>
        <end position="431"/>
    </location>
</feature>
<name>A0ABS1MYW4_9ACTN</name>
<dbReference type="Proteomes" id="UP000629371">
    <property type="component" value="Unassembled WGS sequence"/>
</dbReference>
<reference evidence="3 4" key="1">
    <citation type="submission" date="2021-01" db="EMBL/GenBank/DDBJ databases">
        <title>WGS of actinomycetes isolated from Thailand.</title>
        <authorList>
            <person name="Thawai C."/>
        </authorList>
    </citation>
    <scope>NUCLEOTIDE SEQUENCE [LARGE SCALE GENOMIC DNA]</scope>
    <source>
        <strain evidence="3 4">CH9-7</strain>
    </source>
</reference>
<dbReference type="InterPro" id="IPR009334">
    <property type="entry name" value="DUF993"/>
</dbReference>
<evidence type="ECO:0000259" key="2">
    <source>
        <dbReference type="Pfam" id="PF01261"/>
    </source>
</evidence>
<sequence>MTAPPPGSTASGPAAAPPPGGRPPLCSRTVFAAAHVVADPYADTTPDGPAAVDWDATLAFRHHLWSHGLGVAEAMDTAQRGTGLDWPAAAELIRRSGAEARAAGGRLVCGAGTDQITDQLTDGSLAAIRAAYEEQLAVVEAAGAQAVLMASRALAAAARGPEDYLDVYGHLLRQAAQPVVLHWLGPMFDPALAGYWGSADLDAATDTLLAVIAAHPGKVDGVKISLLDAPRERALRRRLPPGVRCYTGDDFHYPELIAGDPQGFSHALLGIFDPLAPLAAEAVRHLDSGDPAGFRALLDPTVALARHLFQEPTRHYKTGVVLLAWLAGHQSHFTMVGGLQSARSLPHLHRAHELAAALGLFPDPDLAAHRMRRLLSVYGAEDAFPAPGETPVPAPAPGPGPVRGRTEAPGSPRTTDDLTAPTDTTAPTHLTAPTDLSRLSLNQETLRQWSLPELADGCVRAGVPAVGLWRAPVQAYGVAAAARLVRAAGLRVSSLCRGGFLTALDPGERAAALDDNRAAVDEAATLGTDTLVLVSGGLPAGSRDLPGARERIADALGELAPYAAERGVRLAIEPLHPMYAADRCVVSTLAQALDLAERFPADRVGVVVDTYHLWWDDTAGAQIDRAGAAARIAAFQLADWVTPLPEGVLLGRGQLGDGVVDLRWFRERVEAAGYRGPIEVEIFNPALWDRDGTEALAEIVDRFRRHVAARPEPGPPAPDERNSYKG</sequence>
<dbReference type="InterPro" id="IPR013022">
    <property type="entry name" value="Xyl_isomerase-like_TIM-brl"/>
</dbReference>
<keyword evidence="4" id="KW-1185">Reference proteome</keyword>
<dbReference type="InterPro" id="IPR050312">
    <property type="entry name" value="IolE/XylAMocC-like"/>
</dbReference>
<organism evidence="3 4">
    <name type="scientific">Streptomyces siderophoricus</name>
    <dbReference type="NCBI Taxonomy" id="2802281"/>
    <lineage>
        <taxon>Bacteria</taxon>
        <taxon>Bacillati</taxon>
        <taxon>Actinomycetota</taxon>
        <taxon>Actinomycetes</taxon>
        <taxon>Kitasatosporales</taxon>
        <taxon>Streptomycetaceae</taxon>
        <taxon>Streptomyces</taxon>
    </lineage>
</organism>
<evidence type="ECO:0000313" key="4">
    <source>
        <dbReference type="Proteomes" id="UP000629371"/>
    </source>
</evidence>
<dbReference type="Pfam" id="PF06187">
    <property type="entry name" value="DUF993"/>
    <property type="match status" value="1"/>
</dbReference>
<dbReference type="SUPFAM" id="SSF51569">
    <property type="entry name" value="Aldolase"/>
    <property type="match status" value="1"/>
</dbReference>
<dbReference type="InterPro" id="IPR036237">
    <property type="entry name" value="Xyl_isomerase-like_sf"/>
</dbReference>
<accession>A0ABS1MYW4</accession>
<feature type="region of interest" description="Disordered" evidence="1">
    <location>
        <begin position="1"/>
        <end position="23"/>
    </location>
</feature>
<dbReference type="Gene3D" id="3.20.20.150">
    <property type="entry name" value="Divalent-metal-dependent TIM barrel enzymes"/>
    <property type="match status" value="1"/>
</dbReference>
<dbReference type="Gene3D" id="3.20.20.70">
    <property type="entry name" value="Aldolase class I"/>
    <property type="match status" value="1"/>
</dbReference>
<dbReference type="Pfam" id="PF01261">
    <property type="entry name" value="AP_endonuc_2"/>
    <property type="match status" value="1"/>
</dbReference>
<dbReference type="InterPro" id="IPR013785">
    <property type="entry name" value="Aldolase_TIM"/>
</dbReference>
<evidence type="ECO:0000313" key="3">
    <source>
        <dbReference type="EMBL" id="MBL1092925.1"/>
    </source>
</evidence>
<feature type="region of interest" description="Disordered" evidence="1">
    <location>
        <begin position="385"/>
        <end position="431"/>
    </location>
</feature>
<dbReference type="EMBL" id="JAERRI010000016">
    <property type="protein sequence ID" value="MBL1092925.1"/>
    <property type="molecule type" value="Genomic_DNA"/>
</dbReference>
<proteinExistence type="predicted"/>
<dbReference type="PANTHER" id="PTHR12110:SF52">
    <property type="entry name" value="XYLOSE ISOMERASE"/>
    <property type="match status" value="1"/>
</dbReference>
<dbReference type="PANTHER" id="PTHR12110">
    <property type="entry name" value="HYDROXYPYRUVATE ISOMERASE"/>
    <property type="match status" value="1"/>
</dbReference>
<feature type="compositionally biased region" description="Pro residues" evidence="1">
    <location>
        <begin position="388"/>
        <end position="400"/>
    </location>
</feature>
<dbReference type="SUPFAM" id="SSF51658">
    <property type="entry name" value="Xylose isomerase-like"/>
    <property type="match status" value="1"/>
</dbReference>
<comment type="caution">
    <text evidence="3">The sequence shown here is derived from an EMBL/GenBank/DDBJ whole genome shotgun (WGS) entry which is preliminary data.</text>
</comment>
<protein>
    <submittedName>
        <fullName evidence="3">DUF993 family protein</fullName>
    </submittedName>
</protein>
<feature type="domain" description="Xylose isomerase-like TIM barrel" evidence="2">
    <location>
        <begin position="459"/>
        <end position="698"/>
    </location>
</feature>
<feature type="region of interest" description="Disordered" evidence="1">
    <location>
        <begin position="707"/>
        <end position="726"/>
    </location>
</feature>